<dbReference type="SUPFAM" id="SSF48498">
    <property type="entry name" value="Tetracyclin repressor-like, C-terminal domain"/>
    <property type="match status" value="1"/>
</dbReference>
<dbReference type="Gene3D" id="1.10.10.60">
    <property type="entry name" value="Homeodomain-like"/>
    <property type="match status" value="1"/>
</dbReference>
<dbReference type="Gene3D" id="1.10.357.10">
    <property type="entry name" value="Tetracycline Repressor, domain 2"/>
    <property type="match status" value="1"/>
</dbReference>
<dbReference type="InterPro" id="IPR050109">
    <property type="entry name" value="HTH-type_TetR-like_transc_reg"/>
</dbReference>
<evidence type="ECO:0000256" key="5">
    <source>
        <dbReference type="SAM" id="MobiDB-lite"/>
    </source>
</evidence>
<dbReference type="Pfam" id="PF00440">
    <property type="entry name" value="TetR_N"/>
    <property type="match status" value="1"/>
</dbReference>
<dbReference type="GO" id="GO:0003700">
    <property type="term" value="F:DNA-binding transcription factor activity"/>
    <property type="evidence" value="ECO:0007669"/>
    <property type="project" value="TreeGrafter"/>
</dbReference>
<feature type="domain" description="HTH tetR-type" evidence="6">
    <location>
        <begin position="21"/>
        <end position="81"/>
    </location>
</feature>
<dbReference type="PANTHER" id="PTHR30055">
    <property type="entry name" value="HTH-TYPE TRANSCRIPTIONAL REGULATOR RUTR"/>
    <property type="match status" value="1"/>
</dbReference>
<dbReference type="GO" id="GO:0000976">
    <property type="term" value="F:transcription cis-regulatory region binding"/>
    <property type="evidence" value="ECO:0007669"/>
    <property type="project" value="TreeGrafter"/>
</dbReference>
<sequence length="201" mass="21474">MSPIHQTVAPRRGRPRRDRQPLTRQRIVAEAMAVVEGAGLAGLTMRGLAKRLGVDTMSLYNHVDSRDALLDAITGAVFADLRLPPATGGLRADVRAAAHAFRDTALRHPRCTHLALTRRPDSPTGPGPVAAALGILRRAGFPPATAVRVLRTGLAYLVGALLRELSAIPASDDAARRAEFDFGLDLLITAITDADRDARRG</sequence>
<reference evidence="7" key="2">
    <citation type="submission" date="2020-09" db="EMBL/GenBank/DDBJ databases">
        <authorList>
            <person name="Sun Q."/>
            <person name="Ohkuma M."/>
        </authorList>
    </citation>
    <scope>NUCLEOTIDE SEQUENCE</scope>
    <source>
        <strain evidence="7">JCM 3313</strain>
    </source>
</reference>
<dbReference type="InterPro" id="IPR009057">
    <property type="entry name" value="Homeodomain-like_sf"/>
</dbReference>
<gene>
    <name evidence="7" type="ORF">GCM10010185_70950</name>
</gene>
<dbReference type="InterPro" id="IPR001647">
    <property type="entry name" value="HTH_TetR"/>
</dbReference>
<evidence type="ECO:0000256" key="2">
    <source>
        <dbReference type="ARBA" id="ARBA00023125"/>
    </source>
</evidence>
<keyword evidence="1" id="KW-0805">Transcription regulation</keyword>
<evidence type="ECO:0000256" key="3">
    <source>
        <dbReference type="ARBA" id="ARBA00023163"/>
    </source>
</evidence>
<dbReference type="Proteomes" id="UP000639606">
    <property type="component" value="Unassembled WGS sequence"/>
</dbReference>
<dbReference type="SUPFAM" id="SSF46689">
    <property type="entry name" value="Homeodomain-like"/>
    <property type="match status" value="1"/>
</dbReference>
<name>A0A918ATR9_9PSEU</name>
<feature type="region of interest" description="Disordered" evidence="5">
    <location>
        <begin position="1"/>
        <end position="21"/>
    </location>
</feature>
<protein>
    <submittedName>
        <fullName evidence="7">TetR family transcriptional regulator</fullName>
    </submittedName>
</protein>
<proteinExistence type="predicted"/>
<reference evidence="7" key="1">
    <citation type="journal article" date="2014" name="Int. J. Syst. Evol. Microbiol.">
        <title>Complete genome sequence of Corynebacterium casei LMG S-19264T (=DSM 44701T), isolated from a smear-ripened cheese.</title>
        <authorList>
            <consortium name="US DOE Joint Genome Institute (JGI-PGF)"/>
            <person name="Walter F."/>
            <person name="Albersmeier A."/>
            <person name="Kalinowski J."/>
            <person name="Ruckert C."/>
        </authorList>
    </citation>
    <scope>NUCLEOTIDE SEQUENCE</scope>
    <source>
        <strain evidence="7">JCM 3313</strain>
    </source>
</reference>
<keyword evidence="8" id="KW-1185">Reference proteome</keyword>
<evidence type="ECO:0000313" key="7">
    <source>
        <dbReference type="EMBL" id="GGP86949.1"/>
    </source>
</evidence>
<keyword evidence="3" id="KW-0804">Transcription</keyword>
<evidence type="ECO:0000313" key="8">
    <source>
        <dbReference type="Proteomes" id="UP000639606"/>
    </source>
</evidence>
<dbReference type="InterPro" id="IPR036271">
    <property type="entry name" value="Tet_transcr_reg_TetR-rel_C_sf"/>
</dbReference>
<dbReference type="AlphaFoldDB" id="A0A918ATR9"/>
<accession>A0A918ATR9</accession>
<dbReference type="Pfam" id="PF02909">
    <property type="entry name" value="TetR_C_1"/>
    <property type="match status" value="1"/>
</dbReference>
<dbReference type="EMBL" id="BMRG01000033">
    <property type="protein sequence ID" value="GGP86949.1"/>
    <property type="molecule type" value="Genomic_DNA"/>
</dbReference>
<keyword evidence="2 4" id="KW-0238">DNA-binding</keyword>
<comment type="caution">
    <text evidence="7">The sequence shown here is derived from an EMBL/GenBank/DDBJ whole genome shotgun (WGS) entry which is preliminary data.</text>
</comment>
<organism evidence="7 8">
    <name type="scientific">Saccharothrix coeruleofusca</name>
    <dbReference type="NCBI Taxonomy" id="33919"/>
    <lineage>
        <taxon>Bacteria</taxon>
        <taxon>Bacillati</taxon>
        <taxon>Actinomycetota</taxon>
        <taxon>Actinomycetes</taxon>
        <taxon>Pseudonocardiales</taxon>
        <taxon>Pseudonocardiaceae</taxon>
        <taxon>Saccharothrix</taxon>
    </lineage>
</organism>
<feature type="DNA-binding region" description="H-T-H motif" evidence="4">
    <location>
        <begin position="44"/>
        <end position="63"/>
    </location>
</feature>
<dbReference type="RefSeq" id="WP_229796412.1">
    <property type="nucleotide sequence ID" value="NZ_BMRG01000033.1"/>
</dbReference>
<dbReference type="GO" id="GO:0045892">
    <property type="term" value="P:negative regulation of DNA-templated transcription"/>
    <property type="evidence" value="ECO:0007669"/>
    <property type="project" value="InterPro"/>
</dbReference>
<evidence type="ECO:0000256" key="4">
    <source>
        <dbReference type="PROSITE-ProRule" id="PRU00335"/>
    </source>
</evidence>
<evidence type="ECO:0000256" key="1">
    <source>
        <dbReference type="ARBA" id="ARBA00023015"/>
    </source>
</evidence>
<dbReference type="PANTHER" id="PTHR30055:SF151">
    <property type="entry name" value="TRANSCRIPTIONAL REGULATORY PROTEIN"/>
    <property type="match status" value="1"/>
</dbReference>
<evidence type="ECO:0000259" key="6">
    <source>
        <dbReference type="PROSITE" id="PS50977"/>
    </source>
</evidence>
<dbReference type="InterPro" id="IPR004111">
    <property type="entry name" value="Repressor_TetR_C"/>
</dbReference>
<dbReference type="PROSITE" id="PS50977">
    <property type="entry name" value="HTH_TETR_2"/>
    <property type="match status" value="1"/>
</dbReference>